<dbReference type="Gene3D" id="1.10.443.10">
    <property type="entry name" value="Intergrase catalytic core"/>
    <property type="match status" value="1"/>
</dbReference>
<organism evidence="6">
    <name type="scientific">Rhodopseudomonas palustris (strain BisB18)</name>
    <dbReference type="NCBI Taxonomy" id="316056"/>
    <lineage>
        <taxon>Bacteria</taxon>
        <taxon>Pseudomonadati</taxon>
        <taxon>Pseudomonadota</taxon>
        <taxon>Alphaproteobacteria</taxon>
        <taxon>Hyphomicrobiales</taxon>
        <taxon>Nitrobacteraceae</taxon>
        <taxon>Rhodopseudomonas</taxon>
    </lineage>
</organism>
<sequence>MGAALGASILKSAQRSERGGGDRRYLTQPRGGGTTWYVVAEVPRTLQGVLGKKRLLKSLETDDLRVARVARWNALATLKTQIAECRASTSKDGDPLLLEAMAFREEFVRADAARRNELKHEIADRAEEIDLAAGAPREDYDPFDEGTPASRQATDFARLATGKATPADIYVDRWLSSSTYGERTKADARMAIGQFRSWCEKSDQGFFIESITDRVASNFRDDFFVKAGAHPKTANKKLSALRQYWEWLDRSFGVQPNPWMRKSLPKTRAHRVAPDGPLGPERPFTDDEIRKLLVGPADKDLSNVMLIGALSGMRLEEIGQLRVGDCKDGLFSITRSKTAAGVRTIPIHSALDPLVEQLTGTRDVKSYLFPDFPNTGWDDNRTMAISKRFAYYRKKVGVDDKRPGARRSKVNFHSFRRWFATKAEEAGHRENIVADIMGHEGNVGITFGLYSNAQLKQLKKDCVESVELPK</sequence>
<evidence type="ECO:0000313" key="6">
    <source>
        <dbReference type="EMBL" id="ABD89193.1"/>
    </source>
</evidence>
<dbReference type="InterPro" id="IPR046668">
    <property type="entry name" value="DUF6538"/>
</dbReference>
<evidence type="ECO:0000256" key="4">
    <source>
        <dbReference type="ARBA" id="ARBA00023172"/>
    </source>
</evidence>
<dbReference type="InterPro" id="IPR010998">
    <property type="entry name" value="Integrase_recombinase_N"/>
</dbReference>
<dbReference type="Pfam" id="PF20172">
    <property type="entry name" value="DUF6538"/>
    <property type="match status" value="1"/>
</dbReference>
<reference evidence="6" key="1">
    <citation type="submission" date="2006-03" db="EMBL/GenBank/DDBJ databases">
        <title>Complete sequence of Rhodopseudomonas palustris BisB18.</title>
        <authorList>
            <consortium name="US DOE Joint Genome Institute"/>
            <person name="Copeland A."/>
            <person name="Lucas S."/>
            <person name="Lapidus A."/>
            <person name="Barry K."/>
            <person name="Detter J.C."/>
            <person name="Glavina del Rio T."/>
            <person name="Hammon N."/>
            <person name="Israni S."/>
            <person name="Dalin E."/>
            <person name="Tice H."/>
            <person name="Pitluck S."/>
            <person name="Chain P."/>
            <person name="Malfatti S."/>
            <person name="Shin M."/>
            <person name="Vergez L."/>
            <person name="Schmutz J."/>
            <person name="Larimer F."/>
            <person name="Land M."/>
            <person name="Hauser L."/>
            <person name="Pelletier D.A."/>
            <person name="Kyrpides N."/>
            <person name="Anderson I."/>
            <person name="Oda Y."/>
            <person name="Harwood C.S."/>
            <person name="Richardson P."/>
        </authorList>
    </citation>
    <scope>NUCLEOTIDE SEQUENCE [LARGE SCALE GENOMIC DNA]</scope>
    <source>
        <strain evidence="6">BisB18</strain>
    </source>
</reference>
<evidence type="ECO:0000256" key="1">
    <source>
        <dbReference type="ARBA" id="ARBA00008857"/>
    </source>
</evidence>
<dbReference type="PROSITE" id="PS51898">
    <property type="entry name" value="TYR_RECOMBINASE"/>
    <property type="match status" value="1"/>
</dbReference>
<dbReference type="InterPro" id="IPR013762">
    <property type="entry name" value="Integrase-like_cat_sf"/>
</dbReference>
<dbReference type="GO" id="GO:0015074">
    <property type="term" value="P:DNA integration"/>
    <property type="evidence" value="ECO:0007669"/>
    <property type="project" value="UniProtKB-KW"/>
</dbReference>
<evidence type="ECO:0000259" key="5">
    <source>
        <dbReference type="PROSITE" id="PS51898"/>
    </source>
</evidence>
<dbReference type="PANTHER" id="PTHR30349:SF41">
    <property type="entry name" value="INTEGRASE_RECOMBINASE PROTEIN MJ0367-RELATED"/>
    <property type="match status" value="1"/>
</dbReference>
<dbReference type="EMBL" id="CP000301">
    <property type="protein sequence ID" value="ABD89193.1"/>
    <property type="molecule type" value="Genomic_DNA"/>
</dbReference>
<dbReference type="SUPFAM" id="SSF56349">
    <property type="entry name" value="DNA breaking-rejoining enzymes"/>
    <property type="match status" value="1"/>
</dbReference>
<gene>
    <name evidence="6" type="ordered locus">RPC_3658</name>
</gene>
<dbReference type="STRING" id="316056.RPC_3658"/>
<proteinExistence type="inferred from homology"/>
<name>Q210J3_RHOPB</name>
<dbReference type="HOGENOM" id="CLU_038358_1_1_5"/>
<dbReference type="GO" id="GO:0003677">
    <property type="term" value="F:DNA binding"/>
    <property type="evidence" value="ECO:0007669"/>
    <property type="project" value="UniProtKB-KW"/>
</dbReference>
<keyword evidence="2" id="KW-0229">DNA integration</keyword>
<accession>Q210J3</accession>
<dbReference type="Pfam" id="PF00589">
    <property type="entry name" value="Phage_integrase"/>
    <property type="match status" value="1"/>
</dbReference>
<dbReference type="InterPro" id="IPR050090">
    <property type="entry name" value="Tyrosine_recombinase_XerCD"/>
</dbReference>
<evidence type="ECO:0000256" key="2">
    <source>
        <dbReference type="ARBA" id="ARBA00022908"/>
    </source>
</evidence>
<dbReference type="KEGG" id="rpc:RPC_3658"/>
<dbReference type="InterPro" id="IPR011010">
    <property type="entry name" value="DNA_brk_join_enz"/>
</dbReference>
<dbReference type="InterPro" id="IPR002104">
    <property type="entry name" value="Integrase_catalytic"/>
</dbReference>
<keyword evidence="4" id="KW-0233">DNA recombination</keyword>
<dbReference type="GO" id="GO:0006310">
    <property type="term" value="P:DNA recombination"/>
    <property type="evidence" value="ECO:0007669"/>
    <property type="project" value="UniProtKB-KW"/>
</dbReference>
<dbReference type="Gene3D" id="1.10.150.130">
    <property type="match status" value="1"/>
</dbReference>
<comment type="similarity">
    <text evidence="1">Belongs to the 'phage' integrase family.</text>
</comment>
<evidence type="ECO:0000256" key="3">
    <source>
        <dbReference type="ARBA" id="ARBA00023125"/>
    </source>
</evidence>
<dbReference type="PANTHER" id="PTHR30349">
    <property type="entry name" value="PHAGE INTEGRASE-RELATED"/>
    <property type="match status" value="1"/>
</dbReference>
<feature type="domain" description="Tyr recombinase" evidence="5">
    <location>
        <begin position="279"/>
        <end position="464"/>
    </location>
</feature>
<dbReference type="AlphaFoldDB" id="Q210J3"/>
<protein>
    <submittedName>
        <fullName evidence="6">Phage integrase</fullName>
    </submittedName>
</protein>
<dbReference type="eggNOG" id="COG0582">
    <property type="taxonomic scope" value="Bacteria"/>
</dbReference>
<dbReference type="RefSeq" id="WP_011474075.1">
    <property type="nucleotide sequence ID" value="NC_007925.1"/>
</dbReference>
<keyword evidence="3" id="KW-0238">DNA-binding</keyword>